<gene>
    <name evidence="1" type="ORF">HMPREF9336_01896</name>
</gene>
<evidence type="ECO:0000313" key="2">
    <source>
        <dbReference type="Proteomes" id="UP000004816"/>
    </source>
</evidence>
<reference evidence="1 2" key="1">
    <citation type="journal article" date="2011" name="Stand. Genomic Sci.">
        <title>High quality draft genome sequence of Segniliparus rugosus CDC 945(T)= (ATCC BAA-974(T)).</title>
        <authorList>
            <person name="Earl A.M."/>
            <person name="Desjardins C.A."/>
            <person name="Fitzgerald M.G."/>
            <person name="Arachchi H.M."/>
            <person name="Zeng Q."/>
            <person name="Mehta T."/>
            <person name="Griggs A."/>
            <person name="Birren B.W."/>
            <person name="Toney N.C."/>
            <person name="Carr J."/>
            <person name="Posey J."/>
            <person name="Butler W.R."/>
        </authorList>
    </citation>
    <scope>NUCLEOTIDE SEQUENCE [LARGE SCALE GENOMIC DNA]</scope>
    <source>
        <strain evidence="2">ATCC BAA-974 / DSM 45345 / CCUG 50838 / CIP 108380 / JCM 13579 / CDC 945</strain>
    </source>
</reference>
<organism evidence="1 2">
    <name type="scientific">Segniliparus rugosus (strain ATCC BAA-974 / DSM 45345 / CCUG 50838 / CIP 108380 / JCM 13579 / CDC 945)</name>
    <dbReference type="NCBI Taxonomy" id="679197"/>
    <lineage>
        <taxon>Bacteria</taxon>
        <taxon>Bacillati</taxon>
        <taxon>Actinomycetota</taxon>
        <taxon>Actinomycetes</taxon>
        <taxon>Mycobacteriales</taxon>
        <taxon>Segniliparaceae</taxon>
        <taxon>Segniliparus</taxon>
    </lineage>
</organism>
<dbReference type="HOGENOM" id="CLU_3410182_0_0_11"/>
<dbReference type="EMBL" id="ACZI02000002">
    <property type="protein sequence ID" value="EFV13234.2"/>
    <property type="molecule type" value="Genomic_DNA"/>
</dbReference>
<name>E5XQZ4_SEGRC</name>
<dbReference type="AlphaFoldDB" id="E5XQZ4"/>
<protein>
    <submittedName>
        <fullName evidence="1">Uncharacterized protein</fullName>
    </submittedName>
</protein>
<evidence type="ECO:0000313" key="1">
    <source>
        <dbReference type="EMBL" id="EFV13234.2"/>
    </source>
</evidence>
<proteinExistence type="predicted"/>
<dbReference type="Proteomes" id="UP000004816">
    <property type="component" value="Unassembled WGS sequence"/>
</dbReference>
<sequence length="29" mass="2971">MAADSHHNEKAPCASSAMAVDMAEALAKI</sequence>
<accession>E5XQZ4</accession>
<comment type="caution">
    <text evidence="1">The sequence shown here is derived from an EMBL/GenBank/DDBJ whole genome shotgun (WGS) entry which is preliminary data.</text>
</comment>
<keyword evidence="2" id="KW-1185">Reference proteome</keyword>